<dbReference type="AlphaFoldDB" id="A0A1H6K7L1"/>
<proteinExistence type="predicted"/>
<evidence type="ECO:0000259" key="2">
    <source>
        <dbReference type="Pfam" id="PF21957"/>
    </source>
</evidence>
<feature type="domain" description="Zinc beta-ribbon finger putative" evidence="2">
    <location>
        <begin position="6"/>
        <end position="60"/>
    </location>
</feature>
<accession>A0A1H6K7L1</accession>
<dbReference type="Pfam" id="PF21957">
    <property type="entry name" value="Zn_ribbon_16"/>
    <property type="match status" value="1"/>
</dbReference>
<dbReference type="RefSeq" id="WP_177165201.1">
    <property type="nucleotide sequence ID" value="NZ_FNWX01000022.1"/>
</dbReference>
<feature type="domain" description="DUF6371" evidence="1">
    <location>
        <begin position="103"/>
        <end position="274"/>
    </location>
</feature>
<protein>
    <submittedName>
        <fullName evidence="3">Uncharacterized protein</fullName>
    </submittedName>
</protein>
<dbReference type="Proteomes" id="UP000198555">
    <property type="component" value="Unassembled WGS sequence"/>
</dbReference>
<dbReference type="InterPro" id="IPR045951">
    <property type="entry name" value="DUF6371"/>
</dbReference>
<sequence>MISTEFQYNLDKTSRKFHCPQCGSKSFVRYFNNENADYLPEQYGRCDRESKCGYSLNPYKDGYNDEDSVSAVRSVQPYQEKKAEVIPFDFETFKQTLKGYDENVFLQNLTSQIAYPFDAGDVAKIVELYRLGTVTNGYMKGAVTMPYIDVMGFVRAIQVKQFNNDNKTTKTTFLHSIIENHHKHNGKDLPEWLQKYLKNDGFVTCLFGEHLLSKYPNAHIYLFEAPKTAIYSTLYFGHPEQSGVICLAVFNKSAFKYQKLKILKGRTVFVFPDLSKDGSTFREWDSKAKEFEQQLKGTKFIFSDLLERLADDEDRDSGGDLADILIRQDWRPYRPKQPEPQQPPKQYEEYTREERLQCGLKAFVDSDLKKLAQRLFAEKKEMRWSALSERLQELEGLQEQDAEDILDILCIRKIVKAIDYPNYILN</sequence>
<evidence type="ECO:0000313" key="3">
    <source>
        <dbReference type="EMBL" id="SEH70967.1"/>
    </source>
</evidence>
<name>A0A1H6K7L1_9FLAO</name>
<dbReference type="NCBIfam" id="NF040506">
    <property type="entry name" value="PG0870_Nterm"/>
    <property type="match status" value="1"/>
</dbReference>
<evidence type="ECO:0000259" key="1">
    <source>
        <dbReference type="Pfam" id="PF19898"/>
    </source>
</evidence>
<dbReference type="STRING" id="420404.SAMN05421793_12212"/>
<evidence type="ECO:0000313" key="4">
    <source>
        <dbReference type="Proteomes" id="UP000198555"/>
    </source>
</evidence>
<keyword evidence="4" id="KW-1185">Reference proteome</keyword>
<dbReference type="Pfam" id="PF19898">
    <property type="entry name" value="DUF6371"/>
    <property type="match status" value="1"/>
</dbReference>
<dbReference type="EMBL" id="FNWX01000022">
    <property type="protein sequence ID" value="SEH70967.1"/>
    <property type="molecule type" value="Genomic_DNA"/>
</dbReference>
<gene>
    <name evidence="3" type="ORF">SAMN05421793_12212</name>
</gene>
<reference evidence="4" key="1">
    <citation type="submission" date="2016-10" db="EMBL/GenBank/DDBJ databases">
        <authorList>
            <person name="Varghese N."/>
            <person name="Submissions S."/>
        </authorList>
    </citation>
    <scope>NUCLEOTIDE SEQUENCE [LARGE SCALE GENOMIC DNA]</scope>
    <source>
        <strain evidence="4">DSM 19326</strain>
    </source>
</reference>
<organism evidence="3 4">
    <name type="scientific">Epilithonimonas hominis</name>
    <dbReference type="NCBI Taxonomy" id="420404"/>
    <lineage>
        <taxon>Bacteria</taxon>
        <taxon>Pseudomonadati</taxon>
        <taxon>Bacteroidota</taxon>
        <taxon>Flavobacteriia</taxon>
        <taxon>Flavobacteriales</taxon>
        <taxon>Weeksellaceae</taxon>
        <taxon>Chryseobacterium group</taxon>
        <taxon>Epilithonimonas</taxon>
    </lineage>
</organism>
<dbReference type="InterPro" id="IPR047731">
    <property type="entry name" value="Zinc_ribbon_put"/>
</dbReference>